<evidence type="ECO:0000313" key="3">
    <source>
        <dbReference type="Proteomes" id="UP000273143"/>
    </source>
</evidence>
<proteinExistence type="predicted"/>
<accession>A0A3Q9JN85</accession>
<keyword evidence="1" id="KW-1133">Transmembrane helix</keyword>
<dbReference type="KEGG" id="emo:DM558_13325"/>
<sequence length="168" mass="19835">MSKVKELIKKPIGCLFLGFIFCFLGFMDGGLVLQLCILFFVGIYFLGLFVQTLFNKQWRIFGKNLCIWIVAVVIGMAGQYYLYKSWLNEANQVVEVLQDYQQKYGQYPNKEKFYQLLNAKQLRLIKRPGYIFEEDAEFPFLIYASPNMVFGANRYDFKLRQWEYLSGD</sequence>
<evidence type="ECO:0000313" key="2">
    <source>
        <dbReference type="EMBL" id="AZS51690.1"/>
    </source>
</evidence>
<keyword evidence="1" id="KW-0472">Membrane</keyword>
<reference evidence="3" key="1">
    <citation type="submission" date="2018-06" db="EMBL/GenBank/DDBJ databases">
        <title>Complete genome of Pseudomonas insecticola strain QZS01.</title>
        <authorList>
            <person name="Wang J."/>
            <person name="Su Q."/>
        </authorList>
    </citation>
    <scope>NUCLEOTIDE SEQUENCE [LARGE SCALE GENOMIC DNA]</scope>
    <source>
        <strain evidence="3">QZS01</strain>
    </source>
</reference>
<feature type="transmembrane region" description="Helical" evidence="1">
    <location>
        <begin position="7"/>
        <end position="26"/>
    </location>
</feature>
<dbReference type="Proteomes" id="UP000273143">
    <property type="component" value="Chromosome"/>
</dbReference>
<evidence type="ECO:0000256" key="1">
    <source>
        <dbReference type="SAM" id="Phobius"/>
    </source>
</evidence>
<dbReference type="AlphaFoldDB" id="A0A3Q9JN85"/>
<keyword evidence="1" id="KW-0812">Transmembrane</keyword>
<organism evidence="2 3">
    <name type="scientific">Entomomonas moraniae</name>
    <dbReference type="NCBI Taxonomy" id="2213226"/>
    <lineage>
        <taxon>Bacteria</taxon>
        <taxon>Pseudomonadati</taxon>
        <taxon>Pseudomonadota</taxon>
        <taxon>Gammaproteobacteria</taxon>
        <taxon>Pseudomonadales</taxon>
        <taxon>Pseudomonadaceae</taxon>
        <taxon>Entomomonas</taxon>
    </lineage>
</organism>
<dbReference type="EMBL" id="CP029822">
    <property type="protein sequence ID" value="AZS51690.1"/>
    <property type="molecule type" value="Genomic_DNA"/>
</dbReference>
<protein>
    <submittedName>
        <fullName evidence="2">Uncharacterized protein</fullName>
    </submittedName>
</protein>
<feature type="transmembrane region" description="Helical" evidence="1">
    <location>
        <begin position="65"/>
        <end position="83"/>
    </location>
</feature>
<keyword evidence="3" id="KW-1185">Reference proteome</keyword>
<gene>
    <name evidence="2" type="ORF">DM558_13325</name>
</gene>
<name>A0A3Q9JN85_9GAMM</name>
<feature type="transmembrane region" description="Helical" evidence="1">
    <location>
        <begin position="32"/>
        <end position="53"/>
    </location>
</feature>